<dbReference type="GO" id="GO:0003735">
    <property type="term" value="F:structural constituent of ribosome"/>
    <property type="evidence" value="ECO:0007669"/>
    <property type="project" value="EnsemblFungi"/>
</dbReference>
<dbReference type="GeneID" id="96902688"/>
<dbReference type="eggNOG" id="ENOG502QUDZ">
    <property type="taxonomic scope" value="Eukaryota"/>
</dbReference>
<reference key="2">
    <citation type="submission" date="2011-08" db="EMBL/GenBank/DDBJ databases">
        <title>Genome sequence of Naumovozyma castellii.</title>
        <authorList>
            <person name="Gordon J.L."/>
            <person name="Armisen D."/>
            <person name="Proux-Wera E."/>
            <person name="OhEigeartaigh S.S."/>
            <person name="Byrne K.P."/>
            <person name="Wolfe K.H."/>
        </authorList>
    </citation>
    <scope>NUCLEOTIDE SEQUENCE</scope>
    <source>
        <strain>Type strain:CBS 4309</strain>
    </source>
</reference>
<evidence type="ECO:0000313" key="1">
    <source>
        <dbReference type="EMBL" id="CCC69104.1"/>
    </source>
</evidence>
<evidence type="ECO:0000313" key="2">
    <source>
        <dbReference type="Proteomes" id="UP000001640"/>
    </source>
</evidence>
<dbReference type="KEGG" id="ncs:NCAS_0C01140"/>
<dbReference type="Proteomes" id="UP000001640">
    <property type="component" value="Chromosome 3"/>
</dbReference>
<sequence length="302" mass="34373">MSNKSAYLRLSKAGSRILERANTVTRKLKPTNDKVIRRNAPEFLKSGRDQVMEQDRFQSEKQWKYLPGDRVVIVKGKHKGTISVVRNHDSRTNGYTLGENGPTRKVPVPKSLWMKDQVSHVINIPLVLPQDALKLVADIDDEKTGTSKTVAVRDLAFKGSYYDSNYKKMMPYRYVAGEDDLIIPWPKPEHEPDGDLATSPEITREQTYWVDSIVRTPIPNSALPTIRNPHSKYRRRTLKPMDMAKLIAPKMPLTPERKAYLAKEASIKSKAKSKPTLTVDEMEMIGERVRTYLESSKSTPPV</sequence>
<dbReference type="HOGENOM" id="CLU_046293_0_0_1"/>
<dbReference type="AlphaFoldDB" id="G0VC95"/>
<organism evidence="1 2">
    <name type="scientific">Naumovozyma castellii</name>
    <name type="common">Yeast</name>
    <name type="synonym">Saccharomyces castellii</name>
    <dbReference type="NCBI Taxonomy" id="27288"/>
    <lineage>
        <taxon>Eukaryota</taxon>
        <taxon>Fungi</taxon>
        <taxon>Dikarya</taxon>
        <taxon>Ascomycota</taxon>
        <taxon>Saccharomycotina</taxon>
        <taxon>Saccharomycetes</taxon>
        <taxon>Saccharomycetales</taxon>
        <taxon>Saccharomycetaceae</taxon>
        <taxon>Naumovozyma</taxon>
    </lineage>
</organism>
<reference evidence="1 2" key="1">
    <citation type="journal article" date="2011" name="Proc. Natl. Acad. Sci. U.S.A.">
        <title>Evolutionary erosion of yeast sex chromosomes by mating-type switching accidents.</title>
        <authorList>
            <person name="Gordon J.L."/>
            <person name="Armisen D."/>
            <person name="Proux-Wera E."/>
            <person name="Oheigeartaigh S.S."/>
            <person name="Byrne K.P."/>
            <person name="Wolfe K.H."/>
        </authorList>
    </citation>
    <scope>NUCLEOTIDE SEQUENCE [LARGE SCALE GENOMIC DNA]</scope>
    <source>
        <strain evidence="2">ATCC 76901 / BCRC 22586 / CBS 4309 / NBRC 1992 / NRRL Y-12630</strain>
    </source>
</reference>
<dbReference type="SUPFAM" id="SSF50104">
    <property type="entry name" value="Translation proteins SH3-like domain"/>
    <property type="match status" value="1"/>
</dbReference>
<proteinExistence type="predicted"/>
<dbReference type="OMA" id="TFWVDSI"/>
<dbReference type="RefSeq" id="XP_003675471.1">
    <property type="nucleotide sequence ID" value="XM_003675423.1"/>
</dbReference>
<accession>G0VC95</accession>
<dbReference type="InParanoid" id="G0VC95"/>
<protein>
    <recommendedName>
        <fullName evidence="3">KOW domain-containing protein</fullName>
    </recommendedName>
</protein>
<name>G0VC95_NAUCA</name>
<dbReference type="STRING" id="1064592.G0VC95"/>
<dbReference type="EMBL" id="HE576754">
    <property type="protein sequence ID" value="CCC69104.1"/>
    <property type="molecule type" value="Genomic_DNA"/>
</dbReference>
<keyword evidence="2" id="KW-1185">Reference proteome</keyword>
<dbReference type="GO" id="GO:0005762">
    <property type="term" value="C:mitochondrial large ribosomal subunit"/>
    <property type="evidence" value="ECO:0007669"/>
    <property type="project" value="EnsemblFungi"/>
</dbReference>
<dbReference type="FunCoup" id="G0VC95">
    <property type="interactions" value="215"/>
</dbReference>
<dbReference type="InterPro" id="IPR008991">
    <property type="entry name" value="Translation_prot_SH3-like_sf"/>
</dbReference>
<gene>
    <name evidence="1" type="primary">NCAS0C01140</name>
    <name evidence="1" type="ordered locus">NCAS_0C01140</name>
</gene>
<dbReference type="Pfam" id="PF22682">
    <property type="entry name" value="Ribosomal_uL24m-like"/>
    <property type="match status" value="1"/>
</dbReference>
<dbReference type="OrthoDB" id="359154at2759"/>
<evidence type="ECO:0008006" key="3">
    <source>
        <dbReference type="Google" id="ProtNLM"/>
    </source>
</evidence>